<keyword evidence="5 6" id="KW-0472">Membrane</keyword>
<dbReference type="PANTHER" id="PTHR38459:SF1">
    <property type="entry name" value="PROPHAGE BACTOPRENOL-LINKED GLUCOSE TRANSLOCASE HOMOLOG"/>
    <property type="match status" value="1"/>
</dbReference>
<dbReference type="Proteomes" id="UP000663069">
    <property type="component" value="Chromosome"/>
</dbReference>
<feature type="transmembrane region" description="Helical" evidence="6">
    <location>
        <begin position="78"/>
        <end position="97"/>
    </location>
</feature>
<name>A0ABX6V4H4_9PAST</name>
<dbReference type="Pfam" id="PF04138">
    <property type="entry name" value="GtrA_DPMS_TM"/>
    <property type="match status" value="1"/>
</dbReference>
<evidence type="ECO:0000256" key="4">
    <source>
        <dbReference type="ARBA" id="ARBA00022989"/>
    </source>
</evidence>
<gene>
    <name evidence="8" type="ORF">IHV77_03390</name>
</gene>
<evidence type="ECO:0000259" key="7">
    <source>
        <dbReference type="Pfam" id="PF04138"/>
    </source>
</evidence>
<dbReference type="InterPro" id="IPR051401">
    <property type="entry name" value="GtrA_CellWall_Glycosyl"/>
</dbReference>
<keyword evidence="3 6" id="KW-0812">Transmembrane</keyword>
<comment type="subcellular location">
    <subcellularLocation>
        <location evidence="1">Membrane</location>
        <topology evidence="1">Multi-pass membrane protein</topology>
    </subcellularLocation>
</comment>
<feature type="transmembrane region" description="Helical" evidence="6">
    <location>
        <begin position="12"/>
        <end position="34"/>
    </location>
</feature>
<evidence type="ECO:0000313" key="8">
    <source>
        <dbReference type="EMBL" id="QPB43161.1"/>
    </source>
</evidence>
<accession>A0ABX6V4H4</accession>
<feature type="transmembrane region" description="Helical" evidence="6">
    <location>
        <begin position="109"/>
        <end position="127"/>
    </location>
</feature>
<reference evidence="8 9" key="1">
    <citation type="submission" date="2020-10" db="EMBL/GenBank/DDBJ databases">
        <title>Genome Sequencing of Rodentibacter spp. strain DSM111151.</title>
        <authorList>
            <person name="Benga L."/>
            <person name="Lautwein T."/>
        </authorList>
    </citation>
    <scope>NUCLEOTIDE SEQUENCE [LARGE SCALE GENOMIC DNA]</scope>
    <source>
        <strain evidence="8 9">DSM 111151</strain>
    </source>
</reference>
<dbReference type="PANTHER" id="PTHR38459">
    <property type="entry name" value="PROPHAGE BACTOPRENOL-LINKED GLUCOSE TRANSLOCASE HOMOLOG"/>
    <property type="match status" value="1"/>
</dbReference>
<evidence type="ECO:0000256" key="6">
    <source>
        <dbReference type="SAM" id="Phobius"/>
    </source>
</evidence>
<dbReference type="RefSeq" id="WP_194812735.1">
    <property type="nucleotide sequence ID" value="NZ_CP063056.1"/>
</dbReference>
<dbReference type="InterPro" id="IPR007267">
    <property type="entry name" value="GtrA_DPMS_TM"/>
</dbReference>
<sequence length="130" mass="14884">MVSLKHIILDKQVLIFLFVGSTSAILDVLGLFILSKVLLVDNYLSVIIAYLLGLAYNYVCHTYLTFNNKMNFNNILKFLSLVIFNYLLTVLLIYIIHDLLGVDLIIAKILTLPAIAISTFSISKYWVYRY</sequence>
<protein>
    <submittedName>
        <fullName evidence="8">GtrA family protein</fullName>
    </submittedName>
</protein>
<evidence type="ECO:0000256" key="2">
    <source>
        <dbReference type="ARBA" id="ARBA00009399"/>
    </source>
</evidence>
<keyword evidence="4 6" id="KW-1133">Transmembrane helix</keyword>
<evidence type="ECO:0000313" key="9">
    <source>
        <dbReference type="Proteomes" id="UP000663069"/>
    </source>
</evidence>
<dbReference type="EMBL" id="CP063056">
    <property type="protein sequence ID" value="QPB43161.1"/>
    <property type="molecule type" value="Genomic_DNA"/>
</dbReference>
<feature type="domain" description="GtrA/DPMS transmembrane" evidence="7">
    <location>
        <begin position="16"/>
        <end position="127"/>
    </location>
</feature>
<keyword evidence="9" id="KW-1185">Reference proteome</keyword>
<evidence type="ECO:0000256" key="1">
    <source>
        <dbReference type="ARBA" id="ARBA00004141"/>
    </source>
</evidence>
<evidence type="ECO:0000256" key="5">
    <source>
        <dbReference type="ARBA" id="ARBA00023136"/>
    </source>
</evidence>
<organism evidence="8 9">
    <name type="scientific">Rodentibacter haemolyticus</name>
    <dbReference type="NCBI Taxonomy" id="2778911"/>
    <lineage>
        <taxon>Bacteria</taxon>
        <taxon>Pseudomonadati</taxon>
        <taxon>Pseudomonadota</taxon>
        <taxon>Gammaproteobacteria</taxon>
        <taxon>Pasteurellales</taxon>
        <taxon>Pasteurellaceae</taxon>
        <taxon>Rodentibacter</taxon>
    </lineage>
</organism>
<evidence type="ECO:0000256" key="3">
    <source>
        <dbReference type="ARBA" id="ARBA00022692"/>
    </source>
</evidence>
<proteinExistence type="inferred from homology"/>
<comment type="similarity">
    <text evidence="2">Belongs to the GtrA family.</text>
</comment>
<feature type="transmembrane region" description="Helical" evidence="6">
    <location>
        <begin position="46"/>
        <end position="66"/>
    </location>
</feature>